<comment type="caution">
    <text evidence="1">The sequence shown here is derived from an EMBL/GenBank/DDBJ whole genome shotgun (WGS) entry which is preliminary data.</text>
</comment>
<protein>
    <submittedName>
        <fullName evidence="1">Uncharacterized protein</fullName>
    </submittedName>
</protein>
<proteinExistence type="predicted"/>
<evidence type="ECO:0000313" key="1">
    <source>
        <dbReference type="EMBL" id="CAL6087736.1"/>
    </source>
</evidence>
<keyword evidence="2" id="KW-1185">Reference proteome</keyword>
<name>A0ABP1LQS5_9EUKA</name>
<dbReference type="EMBL" id="CAXDID020000403">
    <property type="protein sequence ID" value="CAL6087736.1"/>
    <property type="molecule type" value="Genomic_DNA"/>
</dbReference>
<accession>A0ABP1LQS5</accession>
<organism evidence="1 2">
    <name type="scientific">Hexamita inflata</name>
    <dbReference type="NCBI Taxonomy" id="28002"/>
    <lineage>
        <taxon>Eukaryota</taxon>
        <taxon>Metamonada</taxon>
        <taxon>Diplomonadida</taxon>
        <taxon>Hexamitidae</taxon>
        <taxon>Hexamitinae</taxon>
        <taxon>Hexamita</taxon>
    </lineage>
</organism>
<reference evidence="1 2" key="1">
    <citation type="submission" date="2024-07" db="EMBL/GenBank/DDBJ databases">
        <authorList>
            <person name="Akdeniz Z."/>
        </authorList>
    </citation>
    <scope>NUCLEOTIDE SEQUENCE [LARGE SCALE GENOMIC DNA]</scope>
</reference>
<dbReference type="Proteomes" id="UP001642409">
    <property type="component" value="Unassembled WGS sequence"/>
</dbReference>
<gene>
    <name evidence="1" type="ORF">HINF_LOCUS63788</name>
</gene>
<sequence length="49" mass="5444">MITGKNIPFEELAKYQNINQIQINYGNHLGTVTQDGKDITSSVCAGWCE</sequence>
<evidence type="ECO:0000313" key="2">
    <source>
        <dbReference type="Proteomes" id="UP001642409"/>
    </source>
</evidence>